<dbReference type="InterPro" id="IPR000241">
    <property type="entry name" value="RlmKL-like_Mtase"/>
</dbReference>
<gene>
    <name evidence="2" type="ORF">D7M11_27475</name>
</gene>
<reference evidence="2 3" key="1">
    <citation type="journal article" date="2007" name="Int. J. Syst. Evol. Microbiol.">
        <title>Paenibacillus ginsengarvi sp. nov., isolated from soil from ginseng cultivation.</title>
        <authorList>
            <person name="Yoon M.H."/>
            <person name="Ten L.N."/>
            <person name="Im W.T."/>
        </authorList>
    </citation>
    <scope>NUCLEOTIDE SEQUENCE [LARGE SCALE GENOMIC DNA]</scope>
    <source>
        <strain evidence="2 3">KCTC 13059</strain>
    </source>
</reference>
<feature type="domain" description="Ribosomal RNA large subunit methyltransferase K/L-like methyltransferase" evidence="1">
    <location>
        <begin position="162"/>
        <end position="261"/>
    </location>
</feature>
<dbReference type="OrthoDB" id="9791556at2"/>
<sequence length="315" mass="34856">MNREPLYVYSHICHEDEDSLRDLELRVLFGQDAAPGLFVSGREVDPDRSPFLKERIEVLVEGDDIASVAKLAARVQVPEGATFKVVYVKNAGRDDAVKISYDEQRAVEREIGRHIVGKADMKQPDYRFGIAACGGRWYFGHYRRHSSVWLSHKHKPQHYSIALPVRLARALVNMAVPEPDGVKAIDPCCGIGTVLVEALSMGLDITGRDINPLAVHGARDNIAHFGLRGEVRLGSIAEETGHYDAAIVDLPYNLASRSSRDEQLFLLRHTRRIAARAVVVSLEPIDDLLGAAGFVVRDRCVASKGSFSRHVAVCE</sequence>
<organism evidence="2 3">
    <name type="scientific">Paenibacillus ginsengarvi</name>
    <dbReference type="NCBI Taxonomy" id="400777"/>
    <lineage>
        <taxon>Bacteria</taxon>
        <taxon>Bacillati</taxon>
        <taxon>Bacillota</taxon>
        <taxon>Bacilli</taxon>
        <taxon>Bacillales</taxon>
        <taxon>Paenibacillaceae</taxon>
        <taxon>Paenibacillus</taxon>
    </lineage>
</organism>
<dbReference type="GO" id="GO:0030488">
    <property type="term" value="P:tRNA methylation"/>
    <property type="evidence" value="ECO:0007669"/>
    <property type="project" value="TreeGrafter"/>
</dbReference>
<dbReference type="GO" id="GO:0016423">
    <property type="term" value="F:tRNA (guanine) methyltransferase activity"/>
    <property type="evidence" value="ECO:0007669"/>
    <property type="project" value="TreeGrafter"/>
</dbReference>
<dbReference type="Gene3D" id="3.40.50.150">
    <property type="entry name" value="Vaccinia Virus protein VP39"/>
    <property type="match status" value="1"/>
</dbReference>
<evidence type="ECO:0000313" key="3">
    <source>
        <dbReference type="Proteomes" id="UP000282311"/>
    </source>
</evidence>
<proteinExistence type="predicted"/>
<dbReference type="EMBL" id="RBAH01000025">
    <property type="protein sequence ID" value="RKN74192.1"/>
    <property type="molecule type" value="Genomic_DNA"/>
</dbReference>
<keyword evidence="3" id="KW-1185">Reference proteome</keyword>
<dbReference type="AlphaFoldDB" id="A0A3B0BLZ8"/>
<dbReference type="PANTHER" id="PTHR14911">
    <property type="entry name" value="THUMP DOMAIN-CONTAINING"/>
    <property type="match status" value="1"/>
</dbReference>
<accession>A0A3B0BLZ8</accession>
<evidence type="ECO:0000313" key="2">
    <source>
        <dbReference type="EMBL" id="RKN74192.1"/>
    </source>
</evidence>
<dbReference type="SUPFAM" id="SSF53335">
    <property type="entry name" value="S-adenosyl-L-methionine-dependent methyltransferases"/>
    <property type="match status" value="1"/>
</dbReference>
<keyword evidence="2" id="KW-0808">Transferase</keyword>
<dbReference type="Proteomes" id="UP000282311">
    <property type="component" value="Unassembled WGS sequence"/>
</dbReference>
<dbReference type="InterPro" id="IPR029063">
    <property type="entry name" value="SAM-dependent_MTases_sf"/>
</dbReference>
<evidence type="ECO:0000259" key="1">
    <source>
        <dbReference type="Pfam" id="PF01170"/>
    </source>
</evidence>
<dbReference type="Pfam" id="PF01170">
    <property type="entry name" value="UPF0020"/>
    <property type="match status" value="1"/>
</dbReference>
<dbReference type="PANTHER" id="PTHR14911:SF13">
    <property type="entry name" value="TRNA (GUANINE(6)-N2)-METHYLTRANSFERASE THUMP3"/>
    <property type="match status" value="1"/>
</dbReference>
<dbReference type="CDD" id="cd02440">
    <property type="entry name" value="AdoMet_MTases"/>
    <property type="match status" value="1"/>
</dbReference>
<dbReference type="RefSeq" id="WP_120750462.1">
    <property type="nucleotide sequence ID" value="NZ_RBAH01000025.1"/>
</dbReference>
<name>A0A3B0BLZ8_9BACL</name>
<keyword evidence="2" id="KW-0489">Methyltransferase</keyword>
<comment type="caution">
    <text evidence="2">The sequence shown here is derived from an EMBL/GenBank/DDBJ whole genome shotgun (WGS) entry which is preliminary data.</text>
</comment>
<protein>
    <submittedName>
        <fullName evidence="2">RNA methyltransferase</fullName>
    </submittedName>
</protein>